<dbReference type="Pfam" id="PF08327">
    <property type="entry name" value="AHSA1"/>
    <property type="match status" value="1"/>
</dbReference>
<dbReference type="SUPFAM" id="SSF55961">
    <property type="entry name" value="Bet v1-like"/>
    <property type="match status" value="1"/>
</dbReference>
<proteinExistence type="inferred from homology"/>
<comment type="similarity">
    <text evidence="1">Belongs to the AHA1 family.</text>
</comment>
<reference evidence="3 4" key="1">
    <citation type="submission" date="2016-11" db="EMBL/GenBank/DDBJ databases">
        <authorList>
            <person name="Jaros S."/>
            <person name="Januszkiewicz K."/>
            <person name="Wedrychowicz H."/>
        </authorList>
    </citation>
    <scope>NUCLEOTIDE SEQUENCE [LARGE SCALE GENOMIC DNA]</scope>
    <source>
        <strain evidence="3 4">CGMCC 1.8863</strain>
    </source>
</reference>
<dbReference type="STRING" id="558155.SAMN04487911_11083"/>
<dbReference type="Gene3D" id="3.30.530.20">
    <property type="match status" value="1"/>
</dbReference>
<protein>
    <submittedName>
        <fullName evidence="3">Uncharacterized conserved protein YndB, AHSA1/START domain</fullName>
    </submittedName>
</protein>
<name>A0A1M6GA00_9FLAO</name>
<feature type="domain" description="Activator of Hsp90 ATPase homologue 1/2-like C-terminal" evidence="2">
    <location>
        <begin position="23"/>
        <end position="137"/>
    </location>
</feature>
<evidence type="ECO:0000256" key="1">
    <source>
        <dbReference type="ARBA" id="ARBA00006817"/>
    </source>
</evidence>
<dbReference type="EMBL" id="FQYX01000010">
    <property type="protein sequence ID" value="SHJ06749.1"/>
    <property type="molecule type" value="Genomic_DNA"/>
</dbReference>
<dbReference type="OrthoDB" id="1445093at2"/>
<evidence type="ECO:0000259" key="2">
    <source>
        <dbReference type="Pfam" id="PF08327"/>
    </source>
</evidence>
<dbReference type="AlphaFoldDB" id="A0A1M6GA00"/>
<evidence type="ECO:0000313" key="4">
    <source>
        <dbReference type="Proteomes" id="UP000184231"/>
    </source>
</evidence>
<evidence type="ECO:0000313" key="3">
    <source>
        <dbReference type="EMBL" id="SHJ06749.1"/>
    </source>
</evidence>
<sequence>MPFRFFVSFGMLKKFRLETVIPASPTEVYKAWLNSESHAAMTGGSPAIINDEVGKPFAAHNAYLWGKNLVLEPHSKIIQSWRTTGFKSTDEDSEIEINFENHEKGTLLTLTHSKVPEQEAHVEQGWVTHYFEPMIAYFGDK</sequence>
<gene>
    <name evidence="3" type="ORF">SAMN04487911_11083</name>
</gene>
<dbReference type="InterPro" id="IPR023393">
    <property type="entry name" value="START-like_dom_sf"/>
</dbReference>
<dbReference type="Proteomes" id="UP000184231">
    <property type="component" value="Unassembled WGS sequence"/>
</dbReference>
<accession>A0A1M6GA00</accession>
<keyword evidence="4" id="KW-1185">Reference proteome</keyword>
<dbReference type="InterPro" id="IPR013538">
    <property type="entry name" value="ASHA1/2-like_C"/>
</dbReference>
<organism evidence="3 4">
    <name type="scientific">Arenibacter nanhaiticus</name>
    <dbReference type="NCBI Taxonomy" id="558155"/>
    <lineage>
        <taxon>Bacteria</taxon>
        <taxon>Pseudomonadati</taxon>
        <taxon>Bacteroidota</taxon>
        <taxon>Flavobacteriia</taxon>
        <taxon>Flavobacteriales</taxon>
        <taxon>Flavobacteriaceae</taxon>
        <taxon>Arenibacter</taxon>
    </lineage>
</organism>